<dbReference type="InterPro" id="IPR005471">
    <property type="entry name" value="Tscrpt_reg_IclR_N"/>
</dbReference>
<evidence type="ECO:0000313" key="6">
    <source>
        <dbReference type="EMBL" id="MBB3066985.1"/>
    </source>
</evidence>
<evidence type="ECO:0000259" key="5">
    <source>
        <dbReference type="PROSITE" id="PS51078"/>
    </source>
</evidence>
<dbReference type="SUPFAM" id="SSF55781">
    <property type="entry name" value="GAF domain-like"/>
    <property type="match status" value="1"/>
</dbReference>
<evidence type="ECO:0000256" key="2">
    <source>
        <dbReference type="ARBA" id="ARBA00023125"/>
    </source>
</evidence>
<dbReference type="Proteomes" id="UP000581135">
    <property type="component" value="Unassembled WGS sequence"/>
</dbReference>
<evidence type="ECO:0000259" key="4">
    <source>
        <dbReference type="PROSITE" id="PS51077"/>
    </source>
</evidence>
<dbReference type="RefSeq" id="WP_183417812.1">
    <property type="nucleotide sequence ID" value="NZ_JACHXA010000013.1"/>
</dbReference>
<dbReference type="InterPro" id="IPR029016">
    <property type="entry name" value="GAF-like_dom_sf"/>
</dbReference>
<feature type="domain" description="HTH iclR-type" evidence="4">
    <location>
        <begin position="17"/>
        <end position="79"/>
    </location>
</feature>
<evidence type="ECO:0000256" key="3">
    <source>
        <dbReference type="ARBA" id="ARBA00023163"/>
    </source>
</evidence>
<feature type="domain" description="IclR-ED" evidence="5">
    <location>
        <begin position="80"/>
        <end position="266"/>
    </location>
</feature>
<dbReference type="SUPFAM" id="SSF46785">
    <property type="entry name" value="Winged helix' DNA-binding domain"/>
    <property type="match status" value="1"/>
</dbReference>
<keyword evidence="2 6" id="KW-0238">DNA-binding</keyword>
<dbReference type="EMBL" id="JACHXA010000013">
    <property type="protein sequence ID" value="MBB3066985.1"/>
    <property type="molecule type" value="Genomic_DNA"/>
</dbReference>
<evidence type="ECO:0000313" key="7">
    <source>
        <dbReference type="Proteomes" id="UP000581135"/>
    </source>
</evidence>
<dbReference type="InterPro" id="IPR036390">
    <property type="entry name" value="WH_DNA-bd_sf"/>
</dbReference>
<keyword evidence="7" id="KW-1185">Reference proteome</keyword>
<dbReference type="SMART" id="SM00346">
    <property type="entry name" value="HTH_ICLR"/>
    <property type="match status" value="1"/>
</dbReference>
<dbReference type="AlphaFoldDB" id="A0A839T0U5"/>
<accession>A0A839T0U5</accession>
<dbReference type="PROSITE" id="PS51078">
    <property type="entry name" value="ICLR_ED"/>
    <property type="match status" value="1"/>
</dbReference>
<proteinExistence type="predicted"/>
<dbReference type="Gene3D" id="3.30.450.40">
    <property type="match status" value="1"/>
</dbReference>
<dbReference type="Pfam" id="PF01614">
    <property type="entry name" value="IclR_C"/>
    <property type="match status" value="1"/>
</dbReference>
<dbReference type="PROSITE" id="PS51077">
    <property type="entry name" value="HTH_ICLR"/>
    <property type="match status" value="1"/>
</dbReference>
<comment type="caution">
    <text evidence="6">The sequence shown here is derived from an EMBL/GenBank/DDBJ whole genome shotgun (WGS) entry which is preliminary data.</text>
</comment>
<dbReference type="Pfam" id="PF09339">
    <property type="entry name" value="HTH_IclR"/>
    <property type="match status" value="1"/>
</dbReference>
<protein>
    <submittedName>
        <fullName evidence="6">DNA-binding IclR family transcriptional regulator</fullName>
    </submittedName>
</protein>
<dbReference type="GO" id="GO:0003700">
    <property type="term" value="F:DNA-binding transcription factor activity"/>
    <property type="evidence" value="ECO:0007669"/>
    <property type="project" value="TreeGrafter"/>
</dbReference>
<keyword evidence="3" id="KW-0804">Transcription</keyword>
<name>A0A839T0U5_9PROT</name>
<dbReference type="InterPro" id="IPR014757">
    <property type="entry name" value="Tscrpt_reg_IclR_C"/>
</dbReference>
<dbReference type="PANTHER" id="PTHR30136">
    <property type="entry name" value="HELIX-TURN-HELIX TRANSCRIPTIONAL REGULATOR, ICLR FAMILY"/>
    <property type="match status" value="1"/>
</dbReference>
<dbReference type="InterPro" id="IPR036388">
    <property type="entry name" value="WH-like_DNA-bd_sf"/>
</dbReference>
<dbReference type="Gene3D" id="1.10.10.10">
    <property type="entry name" value="Winged helix-like DNA-binding domain superfamily/Winged helix DNA-binding domain"/>
    <property type="match status" value="1"/>
</dbReference>
<sequence length="286" mass="30363">MVTDRGKEDTAMRRRSVQSITVGSALLDALANSTGPLPLGILSKAAGMHPSKARRYLVSFLECGLVEQRPDTGCYDLGPMALRLGFAAMSRLDPIRESVAGAEQLARTLDRTTMVSVWSNLGPIIIAWYDASEFVACNLRVGSVLPLIGSASGKLFLTHLPEATTAPLMEKFTECATTRNQTASAIRAKVAEVVEQAHHQDRYATTAGDLLPGLNAIGAPVFNSNGSIVAVIAEIHRQDDPTEIDGVSVHSAVLEKADEVSARLGYGSTGLSRVAHGPTTKSADRP</sequence>
<dbReference type="GO" id="GO:0003677">
    <property type="term" value="F:DNA binding"/>
    <property type="evidence" value="ECO:0007669"/>
    <property type="project" value="UniProtKB-KW"/>
</dbReference>
<evidence type="ECO:0000256" key="1">
    <source>
        <dbReference type="ARBA" id="ARBA00023015"/>
    </source>
</evidence>
<dbReference type="PANTHER" id="PTHR30136:SF8">
    <property type="entry name" value="TRANSCRIPTIONAL REGULATORY PROTEIN"/>
    <property type="match status" value="1"/>
</dbReference>
<organism evidence="6 7">
    <name type="scientific">Limibacillus halophilus</name>
    <dbReference type="NCBI Taxonomy" id="1579333"/>
    <lineage>
        <taxon>Bacteria</taxon>
        <taxon>Pseudomonadati</taxon>
        <taxon>Pseudomonadota</taxon>
        <taxon>Alphaproteobacteria</taxon>
        <taxon>Rhodospirillales</taxon>
        <taxon>Rhodovibrionaceae</taxon>
        <taxon>Limibacillus</taxon>
    </lineage>
</organism>
<dbReference type="GO" id="GO:0045892">
    <property type="term" value="P:negative regulation of DNA-templated transcription"/>
    <property type="evidence" value="ECO:0007669"/>
    <property type="project" value="TreeGrafter"/>
</dbReference>
<reference evidence="6 7" key="1">
    <citation type="submission" date="2020-08" db="EMBL/GenBank/DDBJ databases">
        <title>Genomic Encyclopedia of Type Strains, Phase III (KMG-III): the genomes of soil and plant-associated and newly described type strains.</title>
        <authorList>
            <person name="Whitman W."/>
        </authorList>
    </citation>
    <scope>NUCLEOTIDE SEQUENCE [LARGE SCALE GENOMIC DNA]</scope>
    <source>
        <strain evidence="6 7">CECT 8803</strain>
    </source>
</reference>
<dbReference type="InterPro" id="IPR050707">
    <property type="entry name" value="HTH_MetabolicPath_Reg"/>
</dbReference>
<keyword evidence="1" id="KW-0805">Transcription regulation</keyword>
<gene>
    <name evidence="6" type="ORF">FHR98_003302</name>
</gene>